<dbReference type="Pfam" id="PF00072">
    <property type="entry name" value="Response_reg"/>
    <property type="match status" value="1"/>
</dbReference>
<accession>A0A8J8TSW4</accession>
<reference evidence="3" key="1">
    <citation type="submission" date="2017-11" db="EMBL/GenBank/DDBJ databases">
        <authorList>
            <person name="Kajale S.C."/>
            <person name="Sharma A."/>
        </authorList>
    </citation>
    <scope>NUCLEOTIDE SEQUENCE</scope>
    <source>
        <strain evidence="3">LS1_42</strain>
    </source>
</reference>
<dbReference type="RefSeq" id="WP_148856651.1">
    <property type="nucleotide sequence ID" value="NZ_PHNJ01000002.1"/>
</dbReference>
<protein>
    <submittedName>
        <fullName evidence="3">Response regulator</fullName>
    </submittedName>
</protein>
<evidence type="ECO:0000313" key="4">
    <source>
        <dbReference type="Proteomes" id="UP000766904"/>
    </source>
</evidence>
<evidence type="ECO:0000259" key="2">
    <source>
        <dbReference type="PROSITE" id="PS50110"/>
    </source>
</evidence>
<name>A0A8J8TSW4_9EURY</name>
<dbReference type="AlphaFoldDB" id="A0A8J8TSW4"/>
<dbReference type="OrthoDB" id="9652at2157"/>
<dbReference type="PANTHER" id="PTHR44520">
    <property type="entry name" value="RESPONSE REGULATOR RCP1-RELATED"/>
    <property type="match status" value="1"/>
</dbReference>
<keyword evidence="1" id="KW-0597">Phosphoprotein</keyword>
<dbReference type="InterPro" id="IPR001789">
    <property type="entry name" value="Sig_transdc_resp-reg_receiver"/>
</dbReference>
<dbReference type="InterPro" id="IPR011006">
    <property type="entry name" value="CheY-like_superfamily"/>
</dbReference>
<dbReference type="EMBL" id="PHNJ01000002">
    <property type="protein sequence ID" value="TYL39520.1"/>
    <property type="molecule type" value="Genomic_DNA"/>
</dbReference>
<evidence type="ECO:0000313" key="3">
    <source>
        <dbReference type="EMBL" id="TYL39520.1"/>
    </source>
</evidence>
<dbReference type="SUPFAM" id="SSF52172">
    <property type="entry name" value="CheY-like"/>
    <property type="match status" value="1"/>
</dbReference>
<gene>
    <name evidence="3" type="ORF">CV102_04280</name>
</gene>
<keyword evidence="4" id="KW-1185">Reference proteome</keyword>
<dbReference type="GO" id="GO:0000160">
    <property type="term" value="P:phosphorelay signal transduction system"/>
    <property type="evidence" value="ECO:0007669"/>
    <property type="project" value="InterPro"/>
</dbReference>
<dbReference type="CDD" id="cd17557">
    <property type="entry name" value="REC_Rcp-like"/>
    <property type="match status" value="1"/>
</dbReference>
<dbReference type="SMART" id="SM00448">
    <property type="entry name" value="REC"/>
    <property type="match status" value="1"/>
</dbReference>
<sequence>MTTTTHQQQTDESIDILVVEDNPGDVRLIREAFEMAETNNETELYVANTGKDAIAFLTQSDEFAAVPPPDLVLLDLNLPGRDGCEVLGTIRTDLQLRRLPVLMLTSSESTEDIERCYNARANAYLMKPTDPEEFISTAEAVERFWLEQAQLPPNAR</sequence>
<feature type="modified residue" description="4-aspartylphosphate" evidence="1">
    <location>
        <position position="75"/>
    </location>
</feature>
<comment type="caution">
    <text evidence="3">The sequence shown here is derived from an EMBL/GenBank/DDBJ whole genome shotgun (WGS) entry which is preliminary data.</text>
</comment>
<proteinExistence type="predicted"/>
<evidence type="ECO:0000256" key="1">
    <source>
        <dbReference type="PROSITE-ProRule" id="PRU00169"/>
    </source>
</evidence>
<dbReference type="Gene3D" id="3.40.50.2300">
    <property type="match status" value="1"/>
</dbReference>
<dbReference type="InterPro" id="IPR052893">
    <property type="entry name" value="TCS_response_regulator"/>
</dbReference>
<dbReference type="PROSITE" id="PS50110">
    <property type="entry name" value="RESPONSE_REGULATORY"/>
    <property type="match status" value="1"/>
</dbReference>
<dbReference type="Proteomes" id="UP000766904">
    <property type="component" value="Unassembled WGS sequence"/>
</dbReference>
<organism evidence="3 4">
    <name type="scientific">Natronococcus pandeyae</name>
    <dbReference type="NCBI Taxonomy" id="2055836"/>
    <lineage>
        <taxon>Archaea</taxon>
        <taxon>Methanobacteriati</taxon>
        <taxon>Methanobacteriota</taxon>
        <taxon>Stenosarchaea group</taxon>
        <taxon>Halobacteria</taxon>
        <taxon>Halobacteriales</taxon>
        <taxon>Natrialbaceae</taxon>
        <taxon>Natronococcus</taxon>
    </lineage>
</organism>
<dbReference type="PANTHER" id="PTHR44520:SF2">
    <property type="entry name" value="RESPONSE REGULATOR RCP1"/>
    <property type="match status" value="1"/>
</dbReference>
<feature type="domain" description="Response regulatory" evidence="2">
    <location>
        <begin position="15"/>
        <end position="142"/>
    </location>
</feature>